<evidence type="ECO:0000313" key="7">
    <source>
        <dbReference type="Proteomes" id="UP001293791"/>
    </source>
</evidence>
<feature type="binding site" evidence="2">
    <location>
        <position position="15"/>
    </location>
    <ligand>
        <name>UDP-N-acetyl-alpha-D-muramoyl-L-alanyl-D-glutamate</name>
        <dbReference type="ChEBI" id="CHEBI:83900"/>
    </ligand>
</feature>
<keyword evidence="2" id="KW-0547">Nucleotide-binding</keyword>
<dbReference type="PANTHER" id="PTHR23135:SF4">
    <property type="entry name" value="UDP-N-ACETYLMURAMOYL-L-ALANYL-D-GLUTAMATE--2,6-DIAMINOPIMELATE LIGASE MURE HOMOLOG, CHLOROPLASTIC"/>
    <property type="match status" value="1"/>
</dbReference>
<dbReference type="HAMAP" id="MF_00208">
    <property type="entry name" value="MurE"/>
    <property type="match status" value="1"/>
</dbReference>
<dbReference type="RefSeq" id="WP_322497632.1">
    <property type="nucleotide sequence ID" value="NZ_JARGYT010000023.1"/>
</dbReference>
<evidence type="ECO:0000259" key="4">
    <source>
        <dbReference type="Pfam" id="PF02875"/>
    </source>
</evidence>
<feature type="binding site" evidence="2">
    <location>
        <position position="164"/>
    </location>
    <ligand>
        <name>UDP-N-acetyl-alpha-D-muramoyl-L-alanyl-D-glutamate</name>
        <dbReference type="ChEBI" id="CHEBI:83900"/>
    </ligand>
</feature>
<dbReference type="Gene3D" id="3.90.190.20">
    <property type="entry name" value="Mur ligase, C-terminal domain"/>
    <property type="match status" value="1"/>
</dbReference>
<gene>
    <name evidence="2" type="primary">murE</name>
    <name evidence="6" type="ORF">Cyrtocomes_00518</name>
</gene>
<keyword evidence="2 3" id="KW-0573">Peptidoglycan synthesis</keyword>
<keyword evidence="2" id="KW-0067">ATP-binding</keyword>
<evidence type="ECO:0000259" key="5">
    <source>
        <dbReference type="Pfam" id="PF08245"/>
    </source>
</evidence>
<keyword evidence="2 6" id="KW-0436">Ligase</keyword>
<dbReference type="NCBIfam" id="NF001124">
    <property type="entry name" value="PRK00139.1-2"/>
    <property type="match status" value="1"/>
</dbReference>
<feature type="short sequence motif" description="Meso-diaminopimelate recognition motif" evidence="2">
    <location>
        <begin position="385"/>
        <end position="388"/>
    </location>
</feature>
<feature type="binding site" evidence="2">
    <location>
        <begin position="95"/>
        <end position="101"/>
    </location>
    <ligand>
        <name>ATP</name>
        <dbReference type="ChEBI" id="CHEBI:30616"/>
    </ligand>
</feature>
<feature type="domain" description="Mur ligase central" evidence="5">
    <location>
        <begin position="93"/>
        <end position="290"/>
    </location>
</feature>
<dbReference type="Pfam" id="PF08245">
    <property type="entry name" value="Mur_ligase_M"/>
    <property type="match status" value="1"/>
</dbReference>
<dbReference type="Gene3D" id="3.40.1190.10">
    <property type="entry name" value="Mur-like, catalytic domain"/>
    <property type="match status" value="1"/>
</dbReference>
<keyword evidence="2" id="KW-0963">Cytoplasm</keyword>
<dbReference type="EC" id="6.3.2.13" evidence="2"/>
<dbReference type="NCBIfam" id="NF001126">
    <property type="entry name" value="PRK00139.1-4"/>
    <property type="match status" value="1"/>
</dbReference>
<comment type="pathway">
    <text evidence="2 3">Cell wall biogenesis; peptidoglycan biosynthesis.</text>
</comment>
<dbReference type="PANTHER" id="PTHR23135">
    <property type="entry name" value="MUR LIGASE FAMILY MEMBER"/>
    <property type="match status" value="1"/>
</dbReference>
<comment type="caution">
    <text evidence="6">The sequence shown here is derived from an EMBL/GenBank/DDBJ whole genome shotgun (WGS) entry which is preliminary data.</text>
</comment>
<evidence type="ECO:0000256" key="1">
    <source>
        <dbReference type="ARBA" id="ARBA00005898"/>
    </source>
</evidence>
<dbReference type="InterPro" id="IPR036615">
    <property type="entry name" value="Mur_ligase_C_dom_sf"/>
</dbReference>
<dbReference type="SUPFAM" id="SSF63418">
    <property type="entry name" value="MurE/MurF N-terminal domain"/>
    <property type="match status" value="1"/>
</dbReference>
<feature type="binding site" evidence="2">
    <location>
        <position position="172"/>
    </location>
    <ligand>
        <name>UDP-N-acetyl-alpha-D-muramoyl-L-alanyl-D-glutamate</name>
        <dbReference type="ChEBI" id="CHEBI:83900"/>
    </ligand>
</feature>
<dbReference type="Gene3D" id="3.40.1390.10">
    <property type="entry name" value="MurE/MurF, N-terminal domain"/>
    <property type="match status" value="1"/>
</dbReference>
<evidence type="ECO:0000256" key="3">
    <source>
        <dbReference type="RuleBase" id="RU004135"/>
    </source>
</evidence>
<keyword evidence="2 3" id="KW-0132">Cell division</keyword>
<feature type="binding site" evidence="2">
    <location>
        <position position="361"/>
    </location>
    <ligand>
        <name>meso-2,6-diaminopimelate</name>
        <dbReference type="ChEBI" id="CHEBI:57791"/>
    </ligand>
</feature>
<dbReference type="SUPFAM" id="SSF53623">
    <property type="entry name" value="MurD-like peptide ligases, catalytic domain"/>
    <property type="match status" value="1"/>
</dbReference>
<dbReference type="Pfam" id="PF02875">
    <property type="entry name" value="Mur_ligase_C"/>
    <property type="match status" value="1"/>
</dbReference>
<comment type="caution">
    <text evidence="2">Lacks conserved residue(s) required for the propagation of feature annotation.</text>
</comment>
<reference evidence="6 7" key="1">
    <citation type="submission" date="2023-02" db="EMBL/GenBank/DDBJ databases">
        <title>Host association and intracellularity evolved multiple times independently in the Rickettsiales.</title>
        <authorList>
            <person name="Castelli M."/>
            <person name="Nardi T."/>
            <person name="Gammuto L."/>
            <person name="Bellinzona G."/>
            <person name="Sabaneyeva E."/>
            <person name="Potekhin A."/>
            <person name="Serra V."/>
            <person name="Petroni G."/>
            <person name="Sassera D."/>
        </authorList>
    </citation>
    <scope>NUCLEOTIDE SEQUENCE [LARGE SCALE GENOMIC DNA]</scope>
    <source>
        <strain evidence="6 7">BOD18</strain>
    </source>
</reference>
<comment type="catalytic activity">
    <reaction evidence="2">
        <text>UDP-N-acetyl-alpha-D-muramoyl-L-alanyl-D-glutamate + meso-2,6-diaminopimelate + ATP = UDP-N-acetyl-alpha-D-muramoyl-L-alanyl-gamma-D-glutamyl-meso-2,6-diaminopimelate + ADP + phosphate + H(+)</text>
        <dbReference type="Rhea" id="RHEA:23676"/>
        <dbReference type="ChEBI" id="CHEBI:15378"/>
        <dbReference type="ChEBI" id="CHEBI:30616"/>
        <dbReference type="ChEBI" id="CHEBI:43474"/>
        <dbReference type="ChEBI" id="CHEBI:57791"/>
        <dbReference type="ChEBI" id="CHEBI:83900"/>
        <dbReference type="ChEBI" id="CHEBI:83905"/>
        <dbReference type="ChEBI" id="CHEBI:456216"/>
        <dbReference type="EC" id="6.3.2.13"/>
    </reaction>
</comment>
<dbReference type="InterPro" id="IPR036565">
    <property type="entry name" value="Mur-like_cat_sf"/>
</dbReference>
<keyword evidence="2" id="KW-0460">Magnesium</keyword>
<protein>
    <recommendedName>
        <fullName evidence="2">UDP-N-acetylmuramoyl-L-alanyl-D-glutamate--2,6-diaminopimelate ligase</fullName>
        <ecNumber evidence="2">6.3.2.13</ecNumber>
    </recommendedName>
    <alternativeName>
        <fullName evidence="2">Meso-A2pm-adding enzyme</fullName>
    </alternativeName>
    <alternativeName>
        <fullName evidence="2">Meso-diaminopimelate-adding enzyme</fullName>
    </alternativeName>
    <alternativeName>
        <fullName evidence="2">UDP-MurNAc-L-Ala-D-Glu:meso-diaminopimelate ligase</fullName>
    </alternativeName>
    <alternativeName>
        <fullName evidence="2">UDP-MurNAc-tripeptide synthetase</fullName>
    </alternativeName>
    <alternativeName>
        <fullName evidence="2">UDP-N-acetylmuramyl-tripeptide synthetase</fullName>
    </alternativeName>
</protein>
<feature type="domain" description="Mur ligase C-terminal" evidence="4">
    <location>
        <begin position="312"/>
        <end position="437"/>
    </location>
</feature>
<feature type="binding site" evidence="2">
    <location>
        <begin position="385"/>
        <end position="388"/>
    </location>
    <ligand>
        <name>meso-2,6-diaminopimelate</name>
        <dbReference type="ChEBI" id="CHEBI:57791"/>
    </ligand>
</feature>
<keyword evidence="7" id="KW-1185">Reference proteome</keyword>
<sequence length="463" mass="51097">MCLNLNLVSGFADDSRKVGPGFVFFVINGKVINGVEFIDEAIRNGASDIVLEEGLEIITKDGINYHFVKDVRKELAIFASVFYKRKPKNIVAVTGTNGKTSTVDFFRQICILTMGGGASIGTLGLKSSAYNKKTPLTTPPSIILNQELNKLAESGIEYVALEASSHGLDQKRLDGLEIRVGAFTNFSLDHLDYHLSSSAYLRAKLRLFNELINETAVMYDSFDVVDEVINVCKGRGLRVIQYGKSRGSDLFLEYDNSNCYITIFNDKFPFDIDLSGDFQKINLMCAIAMAIACGIDKSDILNVISKIKNVDGRFEKIATINGADFFVDFAHTPDAVYTILSEAKKFCNGRIISVIGCGGDRDKSKRLIMGNVSAKYSDLVIVTDDNPRNENPSSIRKEIISGIINRDYVEIADRKLAIKAAAEIAEEGDVVFILGKGHECGQIIKGIEYEHNDKEEILKILNS</sequence>
<keyword evidence="2 3" id="KW-0133">Cell shape</keyword>
<dbReference type="InterPro" id="IPR004101">
    <property type="entry name" value="Mur_ligase_C"/>
</dbReference>
<dbReference type="NCBIfam" id="TIGR01085">
    <property type="entry name" value="murE"/>
    <property type="match status" value="1"/>
</dbReference>
<dbReference type="GO" id="GO:0016874">
    <property type="term" value="F:ligase activity"/>
    <property type="evidence" value="ECO:0007669"/>
    <property type="project" value="UniProtKB-KW"/>
</dbReference>
<comment type="subcellular location">
    <subcellularLocation>
        <location evidence="2 3">Cytoplasm</location>
    </subcellularLocation>
</comment>
<organism evidence="6 7">
    <name type="scientific">Candidatus Cyrtobacter comes</name>
    <dbReference type="NCBI Taxonomy" id="675776"/>
    <lineage>
        <taxon>Bacteria</taxon>
        <taxon>Pseudomonadati</taxon>
        <taxon>Pseudomonadota</taxon>
        <taxon>Alphaproteobacteria</taxon>
        <taxon>Rickettsiales</taxon>
        <taxon>Candidatus Midichloriaceae</taxon>
        <taxon>Candidatus Cyrtobacter</taxon>
    </lineage>
</organism>
<feature type="binding site" evidence="2">
    <location>
        <position position="435"/>
    </location>
    <ligand>
        <name>meso-2,6-diaminopimelate</name>
        <dbReference type="ChEBI" id="CHEBI:57791"/>
    </ligand>
</feature>
<proteinExistence type="inferred from homology"/>
<dbReference type="InterPro" id="IPR005761">
    <property type="entry name" value="UDP-N-AcMur-Glu-dNH2Pim_ligase"/>
</dbReference>
<feature type="binding site" evidence="2">
    <location>
        <position position="439"/>
    </location>
    <ligand>
        <name>meso-2,6-diaminopimelate</name>
        <dbReference type="ChEBI" id="CHEBI:57791"/>
    </ligand>
</feature>
<comment type="function">
    <text evidence="2">Catalyzes the addition of meso-diaminopimelic acid to the nucleotide precursor UDP-N-acetylmuramoyl-L-alanyl-D-glutamate (UMAG) in the biosynthesis of bacterial cell-wall peptidoglycan.</text>
</comment>
<name>A0ABU5L7N8_9RICK</name>
<evidence type="ECO:0000313" key="6">
    <source>
        <dbReference type="EMBL" id="MDZ5762147.1"/>
    </source>
</evidence>
<comment type="similarity">
    <text evidence="1 2">Belongs to the MurCDEF family. MurE subfamily.</text>
</comment>
<comment type="cofactor">
    <cofactor evidence="2">
        <name>Mg(2+)</name>
        <dbReference type="ChEBI" id="CHEBI:18420"/>
    </cofactor>
</comment>
<dbReference type="InterPro" id="IPR035911">
    <property type="entry name" value="MurE/MurF_N"/>
</dbReference>
<dbReference type="SUPFAM" id="SSF53244">
    <property type="entry name" value="MurD-like peptide ligases, peptide-binding domain"/>
    <property type="match status" value="1"/>
</dbReference>
<keyword evidence="2 3" id="KW-0961">Cell wall biogenesis/degradation</keyword>
<dbReference type="EMBL" id="JARGYT010000023">
    <property type="protein sequence ID" value="MDZ5762147.1"/>
    <property type="molecule type" value="Genomic_DNA"/>
</dbReference>
<dbReference type="InterPro" id="IPR013221">
    <property type="entry name" value="Mur_ligase_cen"/>
</dbReference>
<accession>A0ABU5L7N8</accession>
<feature type="binding site" evidence="2">
    <location>
        <begin position="137"/>
        <end position="138"/>
    </location>
    <ligand>
        <name>UDP-N-acetyl-alpha-D-muramoyl-L-alanyl-D-glutamate</name>
        <dbReference type="ChEBI" id="CHEBI:83900"/>
    </ligand>
</feature>
<evidence type="ECO:0000256" key="2">
    <source>
        <dbReference type="HAMAP-Rule" id="MF_00208"/>
    </source>
</evidence>
<feature type="binding site" evidence="2">
    <location>
        <position position="170"/>
    </location>
    <ligand>
        <name>UDP-N-acetyl-alpha-D-muramoyl-L-alanyl-D-glutamate</name>
        <dbReference type="ChEBI" id="CHEBI:83900"/>
    </ligand>
</feature>
<comment type="PTM">
    <text evidence="2">Carboxylation is probably crucial for Mg(2+) binding and, consequently, for the gamma-phosphate positioning of ATP.</text>
</comment>
<feature type="modified residue" description="N6-carboxylysine" evidence="2">
    <location>
        <position position="204"/>
    </location>
</feature>
<dbReference type="Proteomes" id="UP001293791">
    <property type="component" value="Unassembled WGS sequence"/>
</dbReference>
<keyword evidence="2 3" id="KW-0131">Cell cycle</keyword>